<keyword evidence="8" id="KW-1185">Reference proteome</keyword>
<dbReference type="CDD" id="cd20544">
    <property type="entry name" value="CYCLIN_AtCycD-like_rpt2"/>
    <property type="match status" value="1"/>
</dbReference>
<dbReference type="InterPro" id="IPR004367">
    <property type="entry name" value="Cyclin_C-dom"/>
</dbReference>
<keyword evidence="4" id="KW-0131">Cell cycle</keyword>
<dbReference type="PANTHER" id="PTHR10177">
    <property type="entry name" value="CYCLINS"/>
    <property type="match status" value="1"/>
</dbReference>
<evidence type="ECO:0000256" key="4">
    <source>
        <dbReference type="ARBA" id="ARBA00023306"/>
    </source>
</evidence>
<dbReference type="Gene3D" id="1.10.472.10">
    <property type="entry name" value="Cyclin-like"/>
    <property type="match status" value="1"/>
</dbReference>
<accession>A0ABU6VKT0</accession>
<evidence type="ECO:0000313" key="7">
    <source>
        <dbReference type="EMBL" id="MED6173263.1"/>
    </source>
</evidence>
<dbReference type="SUPFAM" id="SSF47954">
    <property type="entry name" value="Cyclin-like"/>
    <property type="match status" value="2"/>
</dbReference>
<dbReference type="Pfam" id="PF00134">
    <property type="entry name" value="Cyclin_N"/>
    <property type="match status" value="1"/>
</dbReference>
<feature type="domain" description="Cyclin C-terminal" evidence="6">
    <location>
        <begin position="135"/>
        <end position="250"/>
    </location>
</feature>
<keyword evidence="3" id="KW-0195">Cyclin</keyword>
<dbReference type="InterPro" id="IPR039361">
    <property type="entry name" value="Cyclin"/>
</dbReference>
<proteinExistence type="predicted"/>
<dbReference type="Pfam" id="PF02984">
    <property type="entry name" value="Cyclin_C"/>
    <property type="match status" value="1"/>
</dbReference>
<sequence>MDFELENPFHENYHDLPFEAVTSLFHIESDHIPPSTYFHTLKATNSDISLRRHLISFISQLSCTFDPQQKPWSNKLLAISCFSLAAKMLKIEYSLTDVQALVNNHGDGGVIFEAQTIQRMEAIVLGTLQWRMRSITPFSFIPFFINMFGINDPAFNQVLKDRASQIILKSQTEIKVLEFKPSVIAASALLSASHELYPFQYPCFFRAISDSSYVNKESMMQCCNVIQEIGREEYESSVLNNVNSSSDTPVNVLDGHFLSLEESEKTNIAAPKDLIKRRSSKFTAYANNNNHSHHQC</sequence>
<evidence type="ECO:0000313" key="8">
    <source>
        <dbReference type="Proteomes" id="UP001341840"/>
    </source>
</evidence>
<gene>
    <name evidence="7" type="ORF">PIB30_057742</name>
</gene>
<organism evidence="7 8">
    <name type="scientific">Stylosanthes scabra</name>
    <dbReference type="NCBI Taxonomy" id="79078"/>
    <lineage>
        <taxon>Eukaryota</taxon>
        <taxon>Viridiplantae</taxon>
        <taxon>Streptophyta</taxon>
        <taxon>Embryophyta</taxon>
        <taxon>Tracheophyta</taxon>
        <taxon>Spermatophyta</taxon>
        <taxon>Magnoliopsida</taxon>
        <taxon>eudicotyledons</taxon>
        <taxon>Gunneridae</taxon>
        <taxon>Pentapetalae</taxon>
        <taxon>rosids</taxon>
        <taxon>fabids</taxon>
        <taxon>Fabales</taxon>
        <taxon>Fabaceae</taxon>
        <taxon>Papilionoideae</taxon>
        <taxon>50 kb inversion clade</taxon>
        <taxon>dalbergioids sensu lato</taxon>
        <taxon>Dalbergieae</taxon>
        <taxon>Pterocarpus clade</taxon>
        <taxon>Stylosanthes</taxon>
    </lineage>
</organism>
<evidence type="ECO:0000256" key="3">
    <source>
        <dbReference type="ARBA" id="ARBA00023127"/>
    </source>
</evidence>
<evidence type="ECO:0000256" key="5">
    <source>
        <dbReference type="ARBA" id="ARBA00032263"/>
    </source>
</evidence>
<dbReference type="InterPro" id="IPR006671">
    <property type="entry name" value="Cyclin_N"/>
</dbReference>
<comment type="caution">
    <text evidence="7">The sequence shown here is derived from an EMBL/GenBank/DDBJ whole genome shotgun (WGS) entry which is preliminary data.</text>
</comment>
<comment type="subunit">
    <text evidence="1">Interacts with the CDC2 protein kinase to form a serine/threonine kinase holoenzyme complex also known as maturation promoting factor (MPF). The cyclin subunit imparts substrate specificity to the complex.</text>
</comment>
<dbReference type="EMBL" id="JASCZI010151511">
    <property type="protein sequence ID" value="MED6173263.1"/>
    <property type="molecule type" value="Genomic_DNA"/>
</dbReference>
<evidence type="ECO:0000259" key="6">
    <source>
        <dbReference type="SMART" id="SM01332"/>
    </source>
</evidence>
<keyword evidence="2" id="KW-0132">Cell division</keyword>
<dbReference type="InterPro" id="IPR036915">
    <property type="entry name" value="Cyclin-like_sf"/>
</dbReference>
<dbReference type="SMART" id="SM01332">
    <property type="entry name" value="Cyclin_C"/>
    <property type="match status" value="1"/>
</dbReference>
<reference evidence="7 8" key="1">
    <citation type="journal article" date="2023" name="Plants (Basel)">
        <title>Bridging the Gap: Combining Genomics and Transcriptomics Approaches to Understand Stylosanthes scabra, an Orphan Legume from the Brazilian Caatinga.</title>
        <authorList>
            <person name="Ferreira-Neto J.R.C."/>
            <person name="da Silva M.D."/>
            <person name="Binneck E."/>
            <person name="de Melo N.F."/>
            <person name="da Silva R.H."/>
            <person name="de Melo A.L.T.M."/>
            <person name="Pandolfi V."/>
            <person name="Bustamante F.O."/>
            <person name="Brasileiro-Vidal A.C."/>
            <person name="Benko-Iseppon A.M."/>
        </authorList>
    </citation>
    <scope>NUCLEOTIDE SEQUENCE [LARGE SCALE GENOMIC DNA]</scope>
    <source>
        <tissue evidence="7">Leaves</tissue>
    </source>
</reference>
<name>A0ABU6VKT0_9FABA</name>
<protein>
    <recommendedName>
        <fullName evidence="5">B-like cyclin</fullName>
    </recommendedName>
</protein>
<evidence type="ECO:0000256" key="1">
    <source>
        <dbReference type="ARBA" id="ARBA00011177"/>
    </source>
</evidence>
<evidence type="ECO:0000256" key="2">
    <source>
        <dbReference type="ARBA" id="ARBA00022618"/>
    </source>
</evidence>
<dbReference type="Proteomes" id="UP001341840">
    <property type="component" value="Unassembled WGS sequence"/>
</dbReference>